<evidence type="ECO:0000313" key="1">
    <source>
        <dbReference type="EMBL" id="MBW9062377.1"/>
    </source>
</evidence>
<gene>
    <name evidence="1" type="ORF">JNB71_03500</name>
</gene>
<name>A0ABS7H567_9HYPH</name>
<comment type="caution">
    <text evidence="1">The sequence shown here is derived from an EMBL/GenBank/DDBJ whole genome shotgun (WGS) entry which is preliminary data.</text>
</comment>
<proteinExistence type="predicted"/>
<evidence type="ECO:0008006" key="3">
    <source>
        <dbReference type="Google" id="ProtNLM"/>
    </source>
</evidence>
<dbReference type="EMBL" id="JAEUAO010000001">
    <property type="protein sequence ID" value="MBW9062377.1"/>
    <property type="molecule type" value="Genomic_DNA"/>
</dbReference>
<sequence length="151" mass="16746">MADYAGAEEAIRQRLAANWQATRITDQNAQPDDPWPPVDGDGVLQPWVNLEIECSGSKIVGQGRPGNHVYRYDGLIIVHVFTPVNTGASQGKQLAVAIGEIFRRQKFYDDVSPGCCVRTEDPYPAEGNAKSDDGNWFGTTMMCPFVYWHRG</sequence>
<dbReference type="RefSeq" id="WP_220370433.1">
    <property type="nucleotide sequence ID" value="NZ_JAEUAO010000001.1"/>
</dbReference>
<accession>A0ABS7H567</accession>
<dbReference type="Proteomes" id="UP000757604">
    <property type="component" value="Unassembled WGS sequence"/>
</dbReference>
<protein>
    <recommendedName>
        <fullName evidence="3">Tail terminator</fullName>
    </recommendedName>
</protein>
<reference evidence="1 2" key="1">
    <citation type="journal article" date="2021" name="MBio">
        <title>Poor Competitiveness of Bradyrhizobium in Pigeon Pea Root Colonization in Indian Soils.</title>
        <authorList>
            <person name="Chalasani D."/>
            <person name="Basu A."/>
            <person name="Pullabhotla S.V.S.R.N."/>
            <person name="Jorrin B."/>
            <person name="Neal A.L."/>
            <person name="Poole P.S."/>
            <person name="Podile A.R."/>
            <person name="Tkacz A."/>
        </authorList>
    </citation>
    <scope>NUCLEOTIDE SEQUENCE [LARGE SCALE GENOMIC DNA]</scope>
    <source>
        <strain evidence="1 2">HU44</strain>
    </source>
</reference>
<organism evidence="1 2">
    <name type="scientific">Rhizobium herbae</name>
    <dbReference type="NCBI Taxonomy" id="508661"/>
    <lineage>
        <taxon>Bacteria</taxon>
        <taxon>Pseudomonadati</taxon>
        <taxon>Pseudomonadota</taxon>
        <taxon>Alphaproteobacteria</taxon>
        <taxon>Hyphomicrobiales</taxon>
        <taxon>Rhizobiaceae</taxon>
        <taxon>Rhizobium/Agrobacterium group</taxon>
        <taxon>Rhizobium</taxon>
    </lineage>
</organism>
<keyword evidence="2" id="KW-1185">Reference proteome</keyword>
<dbReference type="Gene3D" id="3.30.2000.20">
    <property type="match status" value="1"/>
</dbReference>
<evidence type="ECO:0000313" key="2">
    <source>
        <dbReference type="Proteomes" id="UP000757604"/>
    </source>
</evidence>